<name>A0A433WMV6_9BACT</name>
<protein>
    <submittedName>
        <fullName evidence="3">Cytochrome P450</fullName>
    </submittedName>
</protein>
<dbReference type="Proteomes" id="UP000281028">
    <property type="component" value="Unassembled WGS sequence"/>
</dbReference>
<proteinExistence type="inferred from homology"/>
<keyword evidence="2" id="KW-0479">Metal-binding</keyword>
<dbReference type="GO" id="GO:0004497">
    <property type="term" value="F:monooxygenase activity"/>
    <property type="evidence" value="ECO:0007669"/>
    <property type="project" value="UniProtKB-KW"/>
</dbReference>
<keyword evidence="2" id="KW-0560">Oxidoreductase</keyword>
<dbReference type="InterPro" id="IPR017972">
    <property type="entry name" value="Cyt_P450_CS"/>
</dbReference>
<comment type="caution">
    <text evidence="3">The sequence shown here is derived from an EMBL/GenBank/DDBJ whole genome shotgun (WGS) entry which is preliminary data.</text>
</comment>
<evidence type="ECO:0000256" key="1">
    <source>
        <dbReference type="ARBA" id="ARBA00010617"/>
    </source>
</evidence>
<gene>
    <name evidence="3" type="ORF">ECE50_009295</name>
</gene>
<dbReference type="EMBL" id="RIAR02000001">
    <property type="protein sequence ID" value="NSL87024.1"/>
    <property type="molecule type" value="Genomic_DNA"/>
</dbReference>
<evidence type="ECO:0000313" key="4">
    <source>
        <dbReference type="Proteomes" id="UP000281028"/>
    </source>
</evidence>
<dbReference type="GO" id="GO:0020037">
    <property type="term" value="F:heme binding"/>
    <property type="evidence" value="ECO:0007669"/>
    <property type="project" value="InterPro"/>
</dbReference>
<accession>A0A433WMV6</accession>
<reference evidence="3" key="1">
    <citation type="submission" date="2020-05" db="EMBL/GenBank/DDBJ databases">
        <title>Chitinophaga laudate sp. nov., isolated from a tropical peat swamp.</title>
        <authorList>
            <person name="Goh C.B.S."/>
            <person name="Lee M.S."/>
            <person name="Parimannan S."/>
            <person name="Pasbakhsh P."/>
            <person name="Yule C.M."/>
            <person name="Rajandas H."/>
            <person name="Loke S."/>
            <person name="Croft L."/>
            <person name="Tan J.B.L."/>
        </authorList>
    </citation>
    <scope>NUCLEOTIDE SEQUENCE</scope>
    <source>
        <strain evidence="3">Mgbs1</strain>
    </source>
</reference>
<dbReference type="InterPro" id="IPR002397">
    <property type="entry name" value="Cyt_P450_B"/>
</dbReference>
<organism evidence="3 4">
    <name type="scientific">Chitinophaga solisilvae</name>
    <dbReference type="NCBI Taxonomy" id="1233460"/>
    <lineage>
        <taxon>Bacteria</taxon>
        <taxon>Pseudomonadati</taxon>
        <taxon>Bacteroidota</taxon>
        <taxon>Chitinophagia</taxon>
        <taxon>Chitinophagales</taxon>
        <taxon>Chitinophagaceae</taxon>
        <taxon>Chitinophaga</taxon>
    </lineage>
</organism>
<dbReference type="InterPro" id="IPR036396">
    <property type="entry name" value="Cyt_P450_sf"/>
</dbReference>
<dbReference type="PRINTS" id="PR00359">
    <property type="entry name" value="BP450"/>
</dbReference>
<dbReference type="InterPro" id="IPR001128">
    <property type="entry name" value="Cyt_P450"/>
</dbReference>
<dbReference type="SUPFAM" id="SSF48264">
    <property type="entry name" value="Cytochrome P450"/>
    <property type="match status" value="1"/>
</dbReference>
<comment type="similarity">
    <text evidence="1 2">Belongs to the cytochrome P450 family.</text>
</comment>
<evidence type="ECO:0000256" key="2">
    <source>
        <dbReference type="RuleBase" id="RU000461"/>
    </source>
</evidence>
<dbReference type="GO" id="GO:0005506">
    <property type="term" value="F:iron ion binding"/>
    <property type="evidence" value="ECO:0007669"/>
    <property type="project" value="InterPro"/>
</dbReference>
<dbReference type="GO" id="GO:0016705">
    <property type="term" value="F:oxidoreductase activity, acting on paired donors, with incorporation or reduction of molecular oxygen"/>
    <property type="evidence" value="ECO:0007669"/>
    <property type="project" value="InterPro"/>
</dbReference>
<dbReference type="Pfam" id="PF00067">
    <property type="entry name" value="p450"/>
    <property type="match status" value="1"/>
</dbReference>
<keyword evidence="4" id="KW-1185">Reference proteome</keyword>
<keyword evidence="2" id="KW-0349">Heme</keyword>
<dbReference type="OrthoDB" id="9801155at2"/>
<dbReference type="PANTHER" id="PTHR46696">
    <property type="entry name" value="P450, PUTATIVE (EUROFUNG)-RELATED"/>
    <property type="match status" value="1"/>
</dbReference>
<dbReference type="AlphaFoldDB" id="A0A433WMV6"/>
<dbReference type="PROSITE" id="PS00086">
    <property type="entry name" value="CYTOCHROME_P450"/>
    <property type="match status" value="1"/>
</dbReference>
<dbReference type="PRINTS" id="PR00385">
    <property type="entry name" value="P450"/>
</dbReference>
<evidence type="ECO:0000313" key="3">
    <source>
        <dbReference type="EMBL" id="NSL87024.1"/>
    </source>
</evidence>
<keyword evidence="2" id="KW-0408">Iron</keyword>
<keyword evidence="2" id="KW-0503">Monooxygenase</keyword>
<sequence length="405" mass="46271">MVNHNINFFSKPYQDNPYRYYQEMHEQYPLFFHEPTNSYVISSYEDVERALKDPVFSSRNYSWQVEPLNGVTILQMEGKEHTQYRNTVASNFHRQDLVEQTLPLIRKNVASLFDAFKGRKVIDLRKEFTALLPLRVIIDMLGLPEKDLPVFQFWYHAFARFLQNINGSETVIQEGKAAMDAFRDYVDNIVDERTENPGNDLISVLCSAQMEGKRMSKERIVGYCALLLHGGGETTDKAIASLFRNLLLHPDQLALLKQDRSLLDAAITESLRYSPPAHMILRTTNEKVKVSGGEIPENATVVCMLGAANRDRRRFKNPDEFNILRKELDTKTAYTGITNLATFGMGPHVCLGVQLAIMEMQVASDFVLDYMEEFQFADGGDPGEVGIFTRYPDSLPVRFKAREAN</sequence>
<dbReference type="PANTHER" id="PTHR46696:SF3">
    <property type="entry name" value="PULCHERRIMINIC ACID SYNTHASE"/>
    <property type="match status" value="1"/>
</dbReference>
<dbReference type="Gene3D" id="1.10.630.10">
    <property type="entry name" value="Cytochrome P450"/>
    <property type="match status" value="1"/>
</dbReference>